<proteinExistence type="predicted"/>
<dbReference type="EMBL" id="JARBHB010000010">
    <property type="protein sequence ID" value="KAJ8874224.1"/>
    <property type="molecule type" value="Genomic_DNA"/>
</dbReference>
<sequence length="307" mass="34884">MSHLPGVTGEARVNKPTKPVDACLLIYDEAMIDQVVEYTIIKITNTVKNYRHNAIKCQFASHADKTEMKALFGLLILSGVFKSNHQDVELLFATYGTGRDIFRATMSLRRFLILLAALRFDDERRDIDHLAPISELFSELLVNCKLNYCCGEYLAVDEILVSFRGRCAFKRYMANKPAKYGLKIFCLCDARMHYLYNACIDCGPIQVPNPRHLLVPTLTVLALIEPVANANRNITVDNYFSSVELVNELRNKYLSYVGTLRANKREIPKEYFPNRQREICSSEFGFTGTTTLVSYVPKKSKAVIIIS</sequence>
<name>A0ABQ9GQE7_9NEOP</name>
<dbReference type="Proteomes" id="UP001159363">
    <property type="component" value="Chromosome 9"/>
</dbReference>
<organism evidence="2 3">
    <name type="scientific">Dryococelus australis</name>
    <dbReference type="NCBI Taxonomy" id="614101"/>
    <lineage>
        <taxon>Eukaryota</taxon>
        <taxon>Metazoa</taxon>
        <taxon>Ecdysozoa</taxon>
        <taxon>Arthropoda</taxon>
        <taxon>Hexapoda</taxon>
        <taxon>Insecta</taxon>
        <taxon>Pterygota</taxon>
        <taxon>Neoptera</taxon>
        <taxon>Polyneoptera</taxon>
        <taxon>Phasmatodea</taxon>
        <taxon>Verophasmatodea</taxon>
        <taxon>Anareolatae</taxon>
        <taxon>Phasmatidae</taxon>
        <taxon>Eurycanthinae</taxon>
        <taxon>Dryococelus</taxon>
    </lineage>
</organism>
<evidence type="ECO:0000313" key="3">
    <source>
        <dbReference type="Proteomes" id="UP001159363"/>
    </source>
</evidence>
<gene>
    <name evidence="2" type="ORF">PR048_025066</name>
</gene>
<dbReference type="PANTHER" id="PTHR46599:SF6">
    <property type="entry name" value="DUAL SPECIFICITY PHOSPHATASE 26"/>
    <property type="match status" value="1"/>
</dbReference>
<evidence type="ECO:0000259" key="1">
    <source>
        <dbReference type="Pfam" id="PF13843"/>
    </source>
</evidence>
<reference evidence="2 3" key="1">
    <citation type="submission" date="2023-02" db="EMBL/GenBank/DDBJ databases">
        <title>LHISI_Scaffold_Assembly.</title>
        <authorList>
            <person name="Stuart O.P."/>
            <person name="Cleave R."/>
            <person name="Magrath M.J.L."/>
            <person name="Mikheyev A.S."/>
        </authorList>
    </citation>
    <scope>NUCLEOTIDE SEQUENCE [LARGE SCALE GENOMIC DNA]</scope>
    <source>
        <strain evidence="2">Daus_M_001</strain>
        <tissue evidence="2">Leg muscle</tissue>
    </source>
</reference>
<evidence type="ECO:0000313" key="2">
    <source>
        <dbReference type="EMBL" id="KAJ8874224.1"/>
    </source>
</evidence>
<dbReference type="Pfam" id="PF13843">
    <property type="entry name" value="DDE_Tnp_1_7"/>
    <property type="match status" value="1"/>
</dbReference>
<accession>A0ABQ9GQE7</accession>
<comment type="caution">
    <text evidence="2">The sequence shown here is derived from an EMBL/GenBank/DDBJ whole genome shotgun (WGS) entry which is preliminary data.</text>
</comment>
<dbReference type="PANTHER" id="PTHR46599">
    <property type="entry name" value="PIGGYBAC TRANSPOSABLE ELEMENT-DERIVED PROTEIN 4"/>
    <property type="match status" value="1"/>
</dbReference>
<keyword evidence="3" id="KW-1185">Reference proteome</keyword>
<protein>
    <recommendedName>
        <fullName evidence="1">PiggyBac transposable element-derived protein domain-containing protein</fullName>
    </recommendedName>
</protein>
<dbReference type="InterPro" id="IPR029526">
    <property type="entry name" value="PGBD"/>
</dbReference>
<feature type="domain" description="PiggyBac transposable element-derived protein" evidence="1">
    <location>
        <begin position="20"/>
        <end position="301"/>
    </location>
</feature>